<reference evidence="5 6" key="1">
    <citation type="submission" date="2018-01" db="EMBL/GenBank/DDBJ databases">
        <authorList>
            <person name="Clerissi C."/>
        </authorList>
    </citation>
    <scope>NUCLEOTIDE SEQUENCE [LARGE SCALE GENOMIC DNA]</scope>
    <source>
        <strain evidence="5">Cupriavidus taiwanensis SWF 66322</strain>
        <plasmid evidence="6">cbm2636p</plasmid>
    </source>
</reference>
<dbReference type="CDD" id="cd03474">
    <property type="entry name" value="Rieske_T4moC"/>
    <property type="match status" value="1"/>
</dbReference>
<accession>A0A375DAG7</accession>
<keyword evidence="4" id="KW-0411">Iron-sulfur</keyword>
<dbReference type="PROSITE" id="PS51296">
    <property type="entry name" value="RIESKE"/>
    <property type="match status" value="1"/>
</dbReference>
<dbReference type="Gene3D" id="2.102.10.10">
    <property type="entry name" value="Rieske [2Fe-2S] iron-sulphur domain"/>
    <property type="match status" value="1"/>
</dbReference>
<sequence>MHKDTKNFQTVSTLDELWEGDMAEVVVDSHVIVLVRPRSGTPRAFQGICPHQDIPLVEGNFDGRVLMCRAHQWTFDANTGRGINPSGSRLAEYAIRVDGDDILIAVEGVEPLFANC</sequence>
<geneLocation type="plasmid" evidence="6">
    <name>cbm2636p</name>
</geneLocation>
<dbReference type="EMBL" id="LT984815">
    <property type="protein sequence ID" value="SPD69583.1"/>
    <property type="molecule type" value="Genomic_DNA"/>
</dbReference>
<gene>
    <name evidence="5" type="primary">tmoC</name>
    <name evidence="5" type="ORF">CBM2636_P20270</name>
</gene>
<evidence type="ECO:0000256" key="3">
    <source>
        <dbReference type="ARBA" id="ARBA00023004"/>
    </source>
</evidence>
<keyword evidence="5" id="KW-0614">Plasmid</keyword>
<proteinExistence type="predicted"/>
<keyword evidence="3" id="KW-0408">Iron</keyword>
<protein>
    <submittedName>
        <fullName evidence="5">Toluene-4-monooxygenase system ferredoxin subunit</fullName>
    </submittedName>
</protein>
<dbReference type="SUPFAM" id="SSF50022">
    <property type="entry name" value="ISP domain"/>
    <property type="match status" value="1"/>
</dbReference>
<dbReference type="InterPro" id="IPR036922">
    <property type="entry name" value="Rieske_2Fe-2S_sf"/>
</dbReference>
<dbReference type="AlphaFoldDB" id="A0A375DAG7"/>
<keyword evidence="1" id="KW-0001">2Fe-2S</keyword>
<dbReference type="InterPro" id="IPR017941">
    <property type="entry name" value="Rieske_2Fe-2S"/>
</dbReference>
<name>A0A375DAG7_9BURK</name>
<evidence type="ECO:0000313" key="5">
    <source>
        <dbReference type="EMBL" id="SPD69583.1"/>
    </source>
</evidence>
<dbReference type="GeneID" id="29763697"/>
<dbReference type="GO" id="GO:0046872">
    <property type="term" value="F:metal ion binding"/>
    <property type="evidence" value="ECO:0007669"/>
    <property type="project" value="UniProtKB-KW"/>
</dbReference>
<evidence type="ECO:0000313" key="6">
    <source>
        <dbReference type="Proteomes" id="UP000254259"/>
    </source>
</evidence>
<dbReference type="RefSeq" id="WP_018003718.1">
    <property type="nucleotide sequence ID" value="NZ_CBCRZP010000090.1"/>
</dbReference>
<evidence type="ECO:0000256" key="2">
    <source>
        <dbReference type="ARBA" id="ARBA00022723"/>
    </source>
</evidence>
<evidence type="ECO:0000256" key="4">
    <source>
        <dbReference type="ARBA" id="ARBA00023014"/>
    </source>
</evidence>
<dbReference type="GO" id="GO:0051537">
    <property type="term" value="F:2 iron, 2 sulfur cluster binding"/>
    <property type="evidence" value="ECO:0007669"/>
    <property type="project" value="UniProtKB-KW"/>
</dbReference>
<dbReference type="Pfam" id="PF00355">
    <property type="entry name" value="Rieske"/>
    <property type="match status" value="1"/>
</dbReference>
<keyword evidence="2" id="KW-0479">Metal-binding</keyword>
<organism evidence="5 6">
    <name type="scientific">Cupriavidus taiwanensis</name>
    <dbReference type="NCBI Taxonomy" id="164546"/>
    <lineage>
        <taxon>Bacteria</taxon>
        <taxon>Pseudomonadati</taxon>
        <taxon>Pseudomonadota</taxon>
        <taxon>Betaproteobacteria</taxon>
        <taxon>Burkholderiales</taxon>
        <taxon>Burkholderiaceae</taxon>
        <taxon>Cupriavidus</taxon>
    </lineage>
</organism>
<evidence type="ECO:0000256" key="1">
    <source>
        <dbReference type="ARBA" id="ARBA00022714"/>
    </source>
</evidence>
<dbReference type="Proteomes" id="UP000254259">
    <property type="component" value="Plasmid CBM2636p"/>
</dbReference>